<dbReference type="Proteomes" id="UP000178176">
    <property type="component" value="Unassembled WGS sequence"/>
</dbReference>
<protein>
    <submittedName>
        <fullName evidence="1">Uncharacterized protein</fullName>
    </submittedName>
</protein>
<dbReference type="EMBL" id="MEXH01000002">
    <property type="protein sequence ID" value="OGC93107.1"/>
    <property type="molecule type" value="Genomic_DNA"/>
</dbReference>
<comment type="caution">
    <text evidence="1">The sequence shown here is derived from an EMBL/GenBank/DDBJ whole genome shotgun (WGS) entry which is preliminary data.</text>
</comment>
<evidence type="ECO:0000313" key="2">
    <source>
        <dbReference type="Proteomes" id="UP000178176"/>
    </source>
</evidence>
<evidence type="ECO:0000313" key="1">
    <source>
        <dbReference type="EMBL" id="OGC93107.1"/>
    </source>
</evidence>
<gene>
    <name evidence="1" type="ORF">A2876_00990</name>
</gene>
<dbReference type="AlphaFoldDB" id="A0A1F4YGM6"/>
<organism evidence="1 2">
    <name type="scientific">Candidatus Amesbacteria bacterium RIFCSPHIGHO2_01_FULL_48_32b</name>
    <dbReference type="NCBI Taxonomy" id="1797253"/>
    <lineage>
        <taxon>Bacteria</taxon>
        <taxon>Candidatus Amesiibacteriota</taxon>
    </lineage>
</organism>
<name>A0A1F4YGM6_9BACT</name>
<proteinExistence type="predicted"/>
<sequence>MVDREKPAMWDCGLPGQFVLPHFENHVTSVRWRAKGRFPERRIAIVRQTEAKLSWREDYVKIVEKEAEERQAIGPSYFWRKGNVRRWEKPMPPRDVDREAEMRLIEPVLVSPDNLLAANSLVELNRSTNRQFGKDFDFLGKTFGIGSAEARQQSVILWVDLSGRDNLDPDCDEGGYHYALVTPGPTDPHQITKRDSLGKVIFDRNVMPLPIFSEIMGRGKPAYMEEDLDLVTGEKYLTFSQLVALLNFSFPGKVYVGSRSAWEEMFGIMARDRSIAIPDIARTLDHIFPLSPTAAIEFEERVMTSAFLTANIDLFREIINNLDTPSREQTAVMRKFADEQRAEAAGLTTWLRRRETRIEAVLASGQTSGPTARLESLEISGRKIVIVREPMLANMTALNLGVPLVVGEGSQGGLEYIEERFSQGMRSTTDEEKEVPF</sequence>
<reference evidence="1 2" key="1">
    <citation type="journal article" date="2016" name="Nat. Commun.">
        <title>Thousands of microbial genomes shed light on interconnected biogeochemical processes in an aquifer system.</title>
        <authorList>
            <person name="Anantharaman K."/>
            <person name="Brown C.T."/>
            <person name="Hug L.A."/>
            <person name="Sharon I."/>
            <person name="Castelle C.J."/>
            <person name="Probst A.J."/>
            <person name="Thomas B.C."/>
            <person name="Singh A."/>
            <person name="Wilkins M.J."/>
            <person name="Karaoz U."/>
            <person name="Brodie E.L."/>
            <person name="Williams K.H."/>
            <person name="Hubbard S.S."/>
            <person name="Banfield J.F."/>
        </authorList>
    </citation>
    <scope>NUCLEOTIDE SEQUENCE [LARGE SCALE GENOMIC DNA]</scope>
</reference>
<accession>A0A1F4YGM6</accession>